<name>A0A1J7C2W2_9ACTN</name>
<dbReference type="GO" id="GO:0005980">
    <property type="term" value="P:glycogen catabolic process"/>
    <property type="evidence" value="ECO:0007669"/>
    <property type="project" value="InterPro"/>
</dbReference>
<proteinExistence type="inferred from homology"/>
<dbReference type="SUPFAM" id="SSF51011">
    <property type="entry name" value="Glycosyl hydrolase domain"/>
    <property type="match status" value="1"/>
</dbReference>
<feature type="region of interest" description="Disordered" evidence="4">
    <location>
        <begin position="525"/>
        <end position="560"/>
    </location>
</feature>
<keyword evidence="3" id="KW-0326">Glycosidase</keyword>
<dbReference type="InterPro" id="IPR004193">
    <property type="entry name" value="Glyco_hydro_13_N"/>
</dbReference>
<dbReference type="Gene3D" id="2.60.40.10">
    <property type="entry name" value="Immunoglobulins"/>
    <property type="match status" value="1"/>
</dbReference>
<evidence type="ECO:0000313" key="6">
    <source>
        <dbReference type="EMBL" id="OIV35904.1"/>
    </source>
</evidence>
<dbReference type="SUPFAM" id="SSF81296">
    <property type="entry name" value="E set domains"/>
    <property type="match status" value="1"/>
</dbReference>
<dbReference type="PANTHER" id="PTHR43002">
    <property type="entry name" value="GLYCOGEN DEBRANCHING ENZYME"/>
    <property type="match status" value="1"/>
</dbReference>
<keyword evidence="7" id="KW-1185">Reference proteome</keyword>
<evidence type="ECO:0000256" key="2">
    <source>
        <dbReference type="ARBA" id="ARBA00022801"/>
    </source>
</evidence>
<feature type="domain" description="Glycosyl hydrolase family 13 catalytic" evidence="5">
    <location>
        <begin position="215"/>
        <end position="635"/>
    </location>
</feature>
<dbReference type="InterPro" id="IPR011837">
    <property type="entry name" value="Glycogen_debranch_GlgX"/>
</dbReference>
<dbReference type="InterPro" id="IPR013780">
    <property type="entry name" value="Glyco_hydro_b"/>
</dbReference>
<dbReference type="GO" id="GO:0004135">
    <property type="term" value="F:amylo-alpha-1,6-glucosidase activity"/>
    <property type="evidence" value="ECO:0007669"/>
    <property type="project" value="InterPro"/>
</dbReference>
<feature type="compositionally biased region" description="Basic and acidic residues" evidence="4">
    <location>
        <begin position="525"/>
        <end position="539"/>
    </location>
</feature>
<protein>
    <submittedName>
        <fullName evidence="6">Glycogen debranching enzyme GlgX</fullName>
    </submittedName>
</protein>
<evidence type="ECO:0000313" key="7">
    <source>
        <dbReference type="Proteomes" id="UP000243342"/>
    </source>
</evidence>
<evidence type="ECO:0000256" key="3">
    <source>
        <dbReference type="ARBA" id="ARBA00023295"/>
    </source>
</evidence>
<dbReference type="NCBIfam" id="TIGR02100">
    <property type="entry name" value="glgX_debranch"/>
    <property type="match status" value="1"/>
</dbReference>
<dbReference type="CDD" id="cd11326">
    <property type="entry name" value="AmyAc_Glg_debranch"/>
    <property type="match status" value="1"/>
</dbReference>
<dbReference type="Gene3D" id="2.60.40.1180">
    <property type="entry name" value="Golgi alpha-mannosidase II"/>
    <property type="match status" value="1"/>
</dbReference>
<feature type="region of interest" description="Disordered" evidence="4">
    <location>
        <begin position="18"/>
        <end position="43"/>
    </location>
</feature>
<dbReference type="Gene3D" id="3.20.20.80">
    <property type="entry name" value="Glycosidases"/>
    <property type="match status" value="1"/>
</dbReference>
<accession>A0A1J7C2W2</accession>
<dbReference type="Pfam" id="PF02922">
    <property type="entry name" value="CBM_48"/>
    <property type="match status" value="1"/>
</dbReference>
<dbReference type="Proteomes" id="UP000243342">
    <property type="component" value="Unassembled WGS sequence"/>
</dbReference>
<sequence length="775" mass="84091">MTTGRDGKAEPAVAAAVVEETRTAPTPRLHAVPPAPVPRREVWPGDPADLGARCRPGPDGAPGVNFALWAPRAEGVELCLFRREGGRERELRLPLRERTGQVWHGFVPGLGAGTRYGYRVHGRWDPWTGDRFNPAKLLLDPYARALDGAYRPHPATHAHVRDWPEPAVADTVRDNRDSAPYVPRSVVVADLAEQAAPDGLLRRPGTPWRDTVLYEMHVKGFTRLHPDVPEELRGSYAGLAHPAAVEELRRIGVTAVELLPVHHHIDDGLLADRGLTNYWGYSSIGFFAPHPGYASDPSDPLGAVAEFRQMVAALHDAGIEVILDVVYNHTGEGGTGGPALSFRGIDNAGYYRLDASDPRRTVDTTGCGNMLDASRPQVLRLIADSLRHWVTEMGVDGFRFDLATALARAPHEVDPRAPFLGALAQDPVLSRVKLIAEPWDIGPGGYQVGAFPPPWAEWNDRFRDGVRDFWRGAHGSLRELGYRLSGSSDLFELSGRQPWSSVNFVTAHDGFTLRDLVSYDRKHNAANGEEGRDGTDDNRSWNCGAEGEVEGDADIDAGDGAGDGVRSLRRRQQRNLLATLLLSAGTPMLVAGDERGRTQGGNNNAYCQDNAVSWMDWADGDGELAAFTARLIALRRSPGARALRRDGFFTGRVGDGGLPDVVWLRPDGRAMGEGDWFRAASTLGVLWSGRDIGERDAFGAAVAGDTLLGVFHAGGGEVEFTLPGFAEWEVLVDTAERVEGWRGSGTLGVHGRSVLLLRAVQGPPPHRPGTLPAQE</sequence>
<evidence type="ECO:0000259" key="5">
    <source>
        <dbReference type="SMART" id="SM00642"/>
    </source>
</evidence>
<keyword evidence="2" id="KW-0378">Hydrolase</keyword>
<dbReference type="EMBL" id="MLCF01000126">
    <property type="protein sequence ID" value="OIV35904.1"/>
    <property type="molecule type" value="Genomic_DNA"/>
</dbReference>
<evidence type="ECO:0000256" key="4">
    <source>
        <dbReference type="SAM" id="MobiDB-lite"/>
    </source>
</evidence>
<organism evidence="6 7">
    <name type="scientific">Mangrovactinospora gilvigrisea</name>
    <dbReference type="NCBI Taxonomy" id="1428644"/>
    <lineage>
        <taxon>Bacteria</taxon>
        <taxon>Bacillati</taxon>
        <taxon>Actinomycetota</taxon>
        <taxon>Actinomycetes</taxon>
        <taxon>Kitasatosporales</taxon>
        <taxon>Streptomycetaceae</taxon>
        <taxon>Mangrovactinospora</taxon>
    </lineage>
</organism>
<dbReference type="RefSeq" id="WP_071658133.1">
    <property type="nucleotide sequence ID" value="NZ_MLCF01000126.1"/>
</dbReference>
<reference evidence="6 7" key="1">
    <citation type="submission" date="2016-10" db="EMBL/GenBank/DDBJ databases">
        <title>Genome sequence of Streptomyces gilvigriseus MUSC 26.</title>
        <authorList>
            <person name="Lee L.-H."/>
            <person name="Ser H.-L."/>
        </authorList>
    </citation>
    <scope>NUCLEOTIDE SEQUENCE [LARGE SCALE GENOMIC DNA]</scope>
    <source>
        <strain evidence="6 7">MUSC 26</strain>
    </source>
</reference>
<gene>
    <name evidence="6" type="ORF">BIV57_19095</name>
</gene>
<feature type="compositionally biased region" description="Acidic residues" evidence="4">
    <location>
        <begin position="547"/>
        <end position="557"/>
    </location>
</feature>
<comment type="caution">
    <text evidence="6">The sequence shown here is derived from an EMBL/GenBank/DDBJ whole genome shotgun (WGS) entry which is preliminary data.</text>
</comment>
<dbReference type="InterPro" id="IPR044505">
    <property type="entry name" value="GlgX_Isoamylase_N_E_set"/>
</dbReference>
<dbReference type="STRING" id="1428644.BIV57_19095"/>
<dbReference type="SMART" id="SM00642">
    <property type="entry name" value="Aamy"/>
    <property type="match status" value="1"/>
</dbReference>
<evidence type="ECO:0000256" key="1">
    <source>
        <dbReference type="ARBA" id="ARBA00008061"/>
    </source>
</evidence>
<dbReference type="SUPFAM" id="SSF51445">
    <property type="entry name" value="(Trans)glycosidases"/>
    <property type="match status" value="1"/>
</dbReference>
<dbReference type="InterPro" id="IPR006047">
    <property type="entry name" value="GH13_cat_dom"/>
</dbReference>
<dbReference type="AlphaFoldDB" id="A0A1J7C2W2"/>
<dbReference type="InterPro" id="IPR014756">
    <property type="entry name" value="Ig_E-set"/>
</dbReference>
<comment type="similarity">
    <text evidence="1">Belongs to the glycosyl hydrolase 13 family.</text>
</comment>
<dbReference type="OrthoDB" id="3236218at2"/>
<dbReference type="InterPro" id="IPR013783">
    <property type="entry name" value="Ig-like_fold"/>
</dbReference>
<dbReference type="CDD" id="cd02856">
    <property type="entry name" value="E_set_GDE_Isoamylase_N"/>
    <property type="match status" value="1"/>
</dbReference>
<dbReference type="InterPro" id="IPR017853">
    <property type="entry name" value="GH"/>
</dbReference>